<dbReference type="GeneID" id="36958653"/>
<reference evidence="1" key="1">
    <citation type="journal article" date="2018" name="Adv. Bot. Res.">
        <title>Evolution of the Plastid Genomes in Diatoms.</title>
        <authorList>
            <person name="Yu M."/>
            <person name="Ashworth M.P."/>
            <person name="Hajrah N.H."/>
            <person name="Khiyami M.A."/>
            <person name="Sabir M.J."/>
            <person name="Alhebshi A.M."/>
            <person name="Al-Malki A.L."/>
            <person name="Sabir J.S.M."/>
            <person name="Theriot E.C."/>
            <person name="Jansen R.K."/>
        </authorList>
    </citation>
    <scope>NUCLEOTIDE SEQUENCE</scope>
</reference>
<dbReference type="EMBL" id="MG755796">
    <property type="protein sequence ID" value="AWT38847.1"/>
    <property type="molecule type" value="Genomic_DNA"/>
</dbReference>
<geneLocation type="chloroplast" evidence="1"/>
<organism evidence="1">
    <name type="scientific">Guinardia striata</name>
    <dbReference type="NCBI Taxonomy" id="1514137"/>
    <lineage>
        <taxon>Eukaryota</taxon>
        <taxon>Sar</taxon>
        <taxon>Stramenopiles</taxon>
        <taxon>Ochrophyta</taxon>
        <taxon>Bacillariophyta</taxon>
        <taxon>Coscinodiscophyceae</taxon>
        <taxon>Rhizosoleniophycidae</taxon>
        <taxon>Rhizosoleniales</taxon>
        <taxon>Rhizosoleniaceae</taxon>
        <taxon>Guinardia</taxon>
    </lineage>
</organism>
<proteinExistence type="predicted"/>
<dbReference type="GeneID" id="36958580"/>
<evidence type="ECO:0000313" key="1">
    <source>
        <dbReference type="EMBL" id="AWT38847.1"/>
    </source>
</evidence>
<dbReference type="AlphaFoldDB" id="A0A2U9NNZ9"/>
<dbReference type="RefSeq" id="YP_009496336.1">
    <property type="nucleotide sequence ID" value="NC_037998.1"/>
</dbReference>
<keyword evidence="1" id="KW-0934">Plastid</keyword>
<gene>
    <name evidence="1" type="primary">ycf89</name>
</gene>
<dbReference type="InterPro" id="IPR003425">
    <property type="entry name" value="CCB3/YggT"/>
</dbReference>
<keyword evidence="1" id="KW-0150">Chloroplast</keyword>
<accession>A0A2U9NNZ9</accession>
<sequence length="302" mass="34963">MTMTAFDALNSVSQIVSAGDKDYSYIFKPEGTVFNPPLMYFYTDPIDGFFNLFIVESGPTDPAYLPDWLSEAFQVICNQQVNVLLLREVQEWAYEMLKIFKNLCQMRAALWWWLMFNPYQQPFNTLRVLTEWYLTAFTGVFPVLVGIDIGPTIGLALLGNGVDVLGRLAFTMPYLPTEGKVYSPENFATIDNPDLAEMLTEYGRTVRVFRQFPELWNKYPIPNSLREEWYTNKPEITEYLIKNYYSQNIDFLPDRLLKELYEKGNTVTDSLSVSFNSLESLSTNLVCWAHNLVPIDFIHVNF</sequence>
<dbReference type="Pfam" id="PF02325">
    <property type="entry name" value="CCB3_YggT"/>
    <property type="match status" value="1"/>
</dbReference>
<name>A0A2U9NNZ9_9STRA</name>
<dbReference type="EMBL" id="MG755796">
    <property type="protein sequence ID" value="AWT38908.1"/>
    <property type="molecule type" value="Genomic_DNA"/>
</dbReference>
<dbReference type="RefSeq" id="YP_009496275.1">
    <property type="nucleotide sequence ID" value="NC_037998.1"/>
</dbReference>
<protein>
    <submittedName>
        <fullName evidence="1">Uncharacterized protein</fullName>
    </submittedName>
</protein>